<dbReference type="GO" id="GO:0016339">
    <property type="term" value="P:calcium-dependent cell-cell adhesion via plasma membrane cell adhesion molecules"/>
    <property type="evidence" value="ECO:0007669"/>
    <property type="project" value="TreeGrafter"/>
</dbReference>
<dbReference type="Proteomes" id="UP001153620">
    <property type="component" value="Chromosome 3"/>
</dbReference>
<dbReference type="GO" id="GO:0016342">
    <property type="term" value="C:catenin complex"/>
    <property type="evidence" value="ECO:0007669"/>
    <property type="project" value="TreeGrafter"/>
</dbReference>
<dbReference type="PANTHER" id="PTHR24027">
    <property type="entry name" value="CADHERIN-23"/>
    <property type="match status" value="1"/>
</dbReference>
<dbReference type="InterPro" id="IPR002126">
    <property type="entry name" value="Cadherin-like_dom"/>
</dbReference>
<evidence type="ECO:0000256" key="6">
    <source>
        <dbReference type="ARBA" id="ARBA00022989"/>
    </source>
</evidence>
<dbReference type="GO" id="GO:0045296">
    <property type="term" value="F:cadherin binding"/>
    <property type="evidence" value="ECO:0007669"/>
    <property type="project" value="TreeGrafter"/>
</dbReference>
<dbReference type="CDD" id="cd11304">
    <property type="entry name" value="Cadherin_repeat"/>
    <property type="match status" value="4"/>
</dbReference>
<dbReference type="GO" id="GO:0044331">
    <property type="term" value="P:cell-cell adhesion mediated by cadherin"/>
    <property type="evidence" value="ECO:0007669"/>
    <property type="project" value="TreeGrafter"/>
</dbReference>
<feature type="signal peptide" evidence="10">
    <location>
        <begin position="1"/>
        <end position="27"/>
    </location>
</feature>
<evidence type="ECO:0000256" key="8">
    <source>
        <dbReference type="PROSITE-ProRule" id="PRU00043"/>
    </source>
</evidence>
<proteinExistence type="predicted"/>
<evidence type="ECO:0000256" key="4">
    <source>
        <dbReference type="ARBA" id="ARBA00022737"/>
    </source>
</evidence>
<keyword evidence="2 9" id="KW-0812">Transmembrane</keyword>
<feature type="domain" description="Cadherin" evidence="11">
    <location>
        <begin position="146"/>
        <end position="253"/>
    </location>
</feature>
<evidence type="ECO:0000313" key="13">
    <source>
        <dbReference type="Proteomes" id="UP001153620"/>
    </source>
</evidence>
<accession>A0A9N9S0S5</accession>
<dbReference type="PANTHER" id="PTHR24027:SF422">
    <property type="entry name" value="CADHERIN DOMAIN-CONTAINING PROTEIN"/>
    <property type="match status" value="1"/>
</dbReference>
<organism evidence="12 13">
    <name type="scientific">Chironomus riparius</name>
    <dbReference type="NCBI Taxonomy" id="315576"/>
    <lineage>
        <taxon>Eukaryota</taxon>
        <taxon>Metazoa</taxon>
        <taxon>Ecdysozoa</taxon>
        <taxon>Arthropoda</taxon>
        <taxon>Hexapoda</taxon>
        <taxon>Insecta</taxon>
        <taxon>Pterygota</taxon>
        <taxon>Neoptera</taxon>
        <taxon>Endopterygota</taxon>
        <taxon>Diptera</taxon>
        <taxon>Nematocera</taxon>
        <taxon>Chironomoidea</taxon>
        <taxon>Chironomidae</taxon>
        <taxon>Chironominae</taxon>
        <taxon>Chironomus</taxon>
    </lineage>
</organism>
<gene>
    <name evidence="12" type="ORF">CHIRRI_LOCUS11934</name>
</gene>
<reference evidence="12" key="2">
    <citation type="submission" date="2022-10" db="EMBL/GenBank/DDBJ databases">
        <authorList>
            <consortium name="ENA_rothamsted_submissions"/>
            <consortium name="culmorum"/>
            <person name="King R."/>
        </authorList>
    </citation>
    <scope>NUCLEOTIDE SEQUENCE</scope>
</reference>
<evidence type="ECO:0000256" key="1">
    <source>
        <dbReference type="ARBA" id="ARBA00004167"/>
    </source>
</evidence>
<keyword evidence="6 9" id="KW-1133">Transmembrane helix</keyword>
<feature type="transmembrane region" description="Helical" evidence="9">
    <location>
        <begin position="581"/>
        <end position="604"/>
    </location>
</feature>
<dbReference type="GO" id="GO:0005509">
    <property type="term" value="F:calcium ion binding"/>
    <property type="evidence" value="ECO:0007669"/>
    <property type="project" value="UniProtKB-UniRule"/>
</dbReference>
<protein>
    <recommendedName>
        <fullName evidence="11">Cadherin domain-containing protein</fullName>
    </recommendedName>
</protein>
<evidence type="ECO:0000256" key="10">
    <source>
        <dbReference type="SAM" id="SignalP"/>
    </source>
</evidence>
<dbReference type="Pfam" id="PF00028">
    <property type="entry name" value="Cadherin"/>
    <property type="match status" value="2"/>
</dbReference>
<evidence type="ECO:0000256" key="3">
    <source>
        <dbReference type="ARBA" id="ARBA00022729"/>
    </source>
</evidence>
<evidence type="ECO:0000256" key="7">
    <source>
        <dbReference type="ARBA" id="ARBA00023136"/>
    </source>
</evidence>
<evidence type="ECO:0000256" key="5">
    <source>
        <dbReference type="ARBA" id="ARBA00022837"/>
    </source>
</evidence>
<dbReference type="GO" id="GO:0007043">
    <property type="term" value="P:cell-cell junction assembly"/>
    <property type="evidence" value="ECO:0007669"/>
    <property type="project" value="TreeGrafter"/>
</dbReference>
<keyword evidence="13" id="KW-1185">Reference proteome</keyword>
<dbReference type="EMBL" id="OU895879">
    <property type="protein sequence ID" value="CAG9809105.1"/>
    <property type="molecule type" value="Genomic_DNA"/>
</dbReference>
<feature type="domain" description="Cadherin" evidence="11">
    <location>
        <begin position="254"/>
        <end position="362"/>
    </location>
</feature>
<dbReference type="PROSITE" id="PS00232">
    <property type="entry name" value="CADHERIN_1"/>
    <property type="match status" value="1"/>
</dbReference>
<feature type="domain" description="Cadherin" evidence="11">
    <location>
        <begin position="378"/>
        <end position="477"/>
    </location>
</feature>
<dbReference type="SUPFAM" id="SSF49313">
    <property type="entry name" value="Cadherin-like"/>
    <property type="match status" value="4"/>
</dbReference>
<dbReference type="InterPro" id="IPR039808">
    <property type="entry name" value="Cadherin"/>
</dbReference>
<keyword evidence="4" id="KW-0677">Repeat</keyword>
<feature type="domain" description="Cadherin" evidence="11">
    <location>
        <begin position="478"/>
        <end position="581"/>
    </location>
</feature>
<dbReference type="PRINTS" id="PR00205">
    <property type="entry name" value="CADHERIN"/>
</dbReference>
<sequence length="764" mass="85997">MNFNVKMYGMRTIVFVIINAVLASGQGHSDSRCYLESGGSTENFIVSEDIAVGAIIGKLKIIGNTGVNGNIRLKLHERDRDAPVQIEAGTKDLILTAALDKEGERGPASVYVNVVCDRLHSEAIPSFVIPVNIRITDVNDNAPQWKGAPYSISLSETTVVGTRILQGARAVDADQPGPYSTVEYSVLPGQYSDFVDFVNPLEGTLQLKKALDFELLKNFTVKLRAQDQGSPPKFSDTFLRVFIIDADDQNPRFEYESYTAEFPEDGKTGKLKIFPKAIRAWDQDDGIQADIIYSISSSSSPDAKYFSINPKSGEIELITVYESQKSTLVVRATQIDNKDRYTLATVNIMRSDKFRHDLIPETSNTNDNRQYTAKLQFIQPKHQISVRENSPIGSRILSLPTNRPGDRSQLRYSILERDQTDYFEIGQYGDVILRKQLDFEKIVKHIFHVMVIDDQLNNATCEITIDVINVNDWDPRFRQPYYRFRLPLNDTYSIPMEVGRVEAADGDVGDKISFFLRGQHSSYFKIDSNGKIYLKEPLHNLKKSEISLIATATDSGQRSTSVPITFVMDPEASSQAKLPSFLSIFGVLFIAFIIIVMLISFYVYKRKSNQIHSNLPSMQSSAGLVSQEKRLMNSHMRDPNQEQHNYINSGGNLSPGASSIMASTYDTQNHHIHHHADNKSTLGALSRANYRGRLYNTQQTNNDDIEKDSITNSTDTTKDLNILNRIDNQRNKKLSWQHDDFQKNDVSGSLDLNGSTENNLIVYF</sequence>
<dbReference type="SMART" id="SM00112">
    <property type="entry name" value="CA"/>
    <property type="match status" value="5"/>
</dbReference>
<dbReference type="FunFam" id="2.60.40.60:FF:000262">
    <property type="entry name" value="protocadherin-23 isoform X2"/>
    <property type="match status" value="1"/>
</dbReference>
<evidence type="ECO:0000256" key="2">
    <source>
        <dbReference type="ARBA" id="ARBA00022692"/>
    </source>
</evidence>
<dbReference type="GO" id="GO:0005912">
    <property type="term" value="C:adherens junction"/>
    <property type="evidence" value="ECO:0007669"/>
    <property type="project" value="TreeGrafter"/>
</dbReference>
<evidence type="ECO:0000259" key="11">
    <source>
        <dbReference type="PROSITE" id="PS50268"/>
    </source>
</evidence>
<dbReference type="AlphaFoldDB" id="A0A9N9S0S5"/>
<evidence type="ECO:0000256" key="9">
    <source>
        <dbReference type="SAM" id="Phobius"/>
    </source>
</evidence>
<keyword evidence="7 9" id="KW-0472">Membrane</keyword>
<dbReference type="PROSITE" id="PS50268">
    <property type="entry name" value="CADHERIN_2"/>
    <property type="match status" value="5"/>
</dbReference>
<keyword evidence="5 8" id="KW-0106">Calcium</keyword>
<dbReference type="GO" id="GO:0016477">
    <property type="term" value="P:cell migration"/>
    <property type="evidence" value="ECO:0007669"/>
    <property type="project" value="TreeGrafter"/>
</dbReference>
<dbReference type="Gene3D" id="2.60.40.60">
    <property type="entry name" value="Cadherins"/>
    <property type="match status" value="5"/>
</dbReference>
<feature type="chain" id="PRO_5040263357" description="Cadherin domain-containing protein" evidence="10">
    <location>
        <begin position="28"/>
        <end position="764"/>
    </location>
</feature>
<dbReference type="GO" id="GO:0034332">
    <property type="term" value="P:adherens junction organization"/>
    <property type="evidence" value="ECO:0007669"/>
    <property type="project" value="TreeGrafter"/>
</dbReference>
<dbReference type="InterPro" id="IPR015919">
    <property type="entry name" value="Cadherin-like_sf"/>
</dbReference>
<dbReference type="InterPro" id="IPR020894">
    <property type="entry name" value="Cadherin_CS"/>
</dbReference>
<name>A0A9N9S0S5_9DIPT</name>
<comment type="subcellular location">
    <subcellularLocation>
        <location evidence="1">Membrane</location>
        <topology evidence="1">Single-pass membrane protein</topology>
    </subcellularLocation>
</comment>
<evidence type="ECO:0000313" key="12">
    <source>
        <dbReference type="EMBL" id="CAG9809105.1"/>
    </source>
</evidence>
<feature type="domain" description="Cadherin" evidence="11">
    <location>
        <begin position="46"/>
        <end position="145"/>
    </location>
</feature>
<dbReference type="OrthoDB" id="6250271at2759"/>
<keyword evidence="3 10" id="KW-0732">Signal</keyword>
<dbReference type="GO" id="GO:0007156">
    <property type="term" value="P:homophilic cell adhesion via plasma membrane adhesion molecules"/>
    <property type="evidence" value="ECO:0007669"/>
    <property type="project" value="InterPro"/>
</dbReference>
<dbReference type="GO" id="GO:0000902">
    <property type="term" value="P:cell morphogenesis"/>
    <property type="evidence" value="ECO:0007669"/>
    <property type="project" value="TreeGrafter"/>
</dbReference>
<dbReference type="GO" id="GO:0008013">
    <property type="term" value="F:beta-catenin binding"/>
    <property type="evidence" value="ECO:0007669"/>
    <property type="project" value="TreeGrafter"/>
</dbReference>
<reference evidence="12" key="1">
    <citation type="submission" date="2022-01" db="EMBL/GenBank/DDBJ databases">
        <authorList>
            <person name="King R."/>
        </authorList>
    </citation>
    <scope>NUCLEOTIDE SEQUENCE</scope>
</reference>